<dbReference type="AlphaFoldDB" id="A0A178XTB3"/>
<dbReference type="Gene3D" id="3.40.1350.10">
    <property type="match status" value="1"/>
</dbReference>
<name>A0A178XTB3_9HYPH</name>
<reference evidence="1 2" key="1">
    <citation type="journal article" date="2016" name="Int. J. Syst. Evol. Microbiol.">
        <title>Ensifer glycinis sp. nov., an novel rhizobial species associated with Glycine spp.</title>
        <authorList>
            <person name="Yan H."/>
            <person name="Yan J."/>
            <person name="Sui X.H."/>
            <person name="Wang E.T."/>
            <person name="Chen W.X."/>
            <person name="Zhang X.X."/>
            <person name="Chen W.F."/>
        </authorList>
    </citation>
    <scope>NUCLEOTIDE SEQUENCE [LARGE SCALE GENOMIC DNA]</scope>
    <source>
        <strain evidence="1 2">CCBAU 23380</strain>
    </source>
</reference>
<dbReference type="InterPro" id="IPR011856">
    <property type="entry name" value="tRNA_endonuc-like_dom_sf"/>
</dbReference>
<dbReference type="OrthoDB" id="6691177at2"/>
<evidence type="ECO:0000313" key="2">
    <source>
        <dbReference type="Proteomes" id="UP000094025"/>
    </source>
</evidence>
<keyword evidence="2" id="KW-1185">Reference proteome</keyword>
<dbReference type="RefSeq" id="WP_064242986.1">
    <property type="nucleotide sequence ID" value="NZ_LPUX01000061.1"/>
</dbReference>
<protein>
    <recommendedName>
        <fullName evidence="3">Restriction endonuclease type IV Mrr domain-containing protein</fullName>
    </recommendedName>
</protein>
<comment type="caution">
    <text evidence="1">The sequence shown here is derived from an EMBL/GenBank/DDBJ whole genome shotgun (WGS) entry which is preliminary data.</text>
</comment>
<dbReference type="STRING" id="1472378.AU381_23050"/>
<evidence type="ECO:0000313" key="1">
    <source>
        <dbReference type="EMBL" id="OAP38447.1"/>
    </source>
</evidence>
<organism evidence="1 2">
    <name type="scientific">Sinorhizobium glycinis</name>
    <dbReference type="NCBI Taxonomy" id="1472378"/>
    <lineage>
        <taxon>Bacteria</taxon>
        <taxon>Pseudomonadati</taxon>
        <taxon>Pseudomonadota</taxon>
        <taxon>Alphaproteobacteria</taxon>
        <taxon>Hyphomicrobiales</taxon>
        <taxon>Rhizobiaceae</taxon>
        <taxon>Sinorhizobium/Ensifer group</taxon>
        <taxon>Sinorhizobium</taxon>
    </lineage>
</organism>
<accession>A0A178XTB3</accession>
<dbReference type="GO" id="GO:0003676">
    <property type="term" value="F:nucleic acid binding"/>
    <property type="evidence" value="ECO:0007669"/>
    <property type="project" value="InterPro"/>
</dbReference>
<sequence>MRELLETEQARTIEHDTDEETEALIGKLKQHSVNKNALTPSEYETLCMSVFVKLFDPHLYGFEKQAETTDGGNRYDFICRISSGSPFWDGLRHDFRTRAILFECKNYEEQIGADQIYSTERYLFSTALRTVGVLISRLGPSPAAIRAAQGAMRESGKLLILLSNRDLIEMLGLSSQEHGAENFLDKRVWDFIISLPR</sequence>
<dbReference type="EMBL" id="LPUX01000061">
    <property type="protein sequence ID" value="OAP38447.1"/>
    <property type="molecule type" value="Genomic_DNA"/>
</dbReference>
<proteinExistence type="predicted"/>
<gene>
    <name evidence="1" type="ORF">AU381_23050</name>
</gene>
<evidence type="ECO:0008006" key="3">
    <source>
        <dbReference type="Google" id="ProtNLM"/>
    </source>
</evidence>
<dbReference type="Proteomes" id="UP000094025">
    <property type="component" value="Unassembled WGS sequence"/>
</dbReference>